<dbReference type="Proteomes" id="UP001589867">
    <property type="component" value="Unassembled WGS sequence"/>
</dbReference>
<evidence type="ECO:0000259" key="1">
    <source>
        <dbReference type="SMART" id="SM01008"/>
    </source>
</evidence>
<dbReference type="SUPFAM" id="SSF56003">
    <property type="entry name" value="Molybdenum cofactor-binding domain"/>
    <property type="match status" value="1"/>
</dbReference>
<evidence type="ECO:0000313" key="3">
    <source>
        <dbReference type="Proteomes" id="UP001589867"/>
    </source>
</evidence>
<evidence type="ECO:0000313" key="2">
    <source>
        <dbReference type="EMBL" id="MFC0528730.1"/>
    </source>
</evidence>
<dbReference type="Pfam" id="PF02738">
    <property type="entry name" value="MoCoBD_1"/>
    <property type="match status" value="1"/>
</dbReference>
<dbReference type="SUPFAM" id="SSF54665">
    <property type="entry name" value="CO dehydrogenase molybdoprotein N-domain-like"/>
    <property type="match status" value="1"/>
</dbReference>
<dbReference type="InterPro" id="IPR037165">
    <property type="entry name" value="AldOxase/xan_DH_Mopterin-bd_sf"/>
</dbReference>
<dbReference type="Gene3D" id="3.30.365.10">
    <property type="entry name" value="Aldehyde oxidase/xanthine dehydrogenase, molybdopterin binding domain"/>
    <property type="match status" value="4"/>
</dbReference>
<dbReference type="InterPro" id="IPR036856">
    <property type="entry name" value="Ald_Oxase/Xan_DH_a/b_sf"/>
</dbReference>
<dbReference type="Gene3D" id="3.90.1170.50">
    <property type="entry name" value="Aldehyde oxidase/xanthine dehydrogenase, a/b hammerhead"/>
    <property type="match status" value="1"/>
</dbReference>
<dbReference type="RefSeq" id="WP_377250664.1">
    <property type="nucleotide sequence ID" value="NZ_JBHLUH010000020.1"/>
</dbReference>
<dbReference type="InterPro" id="IPR000674">
    <property type="entry name" value="Ald_Oxase/Xan_DH_a/b"/>
</dbReference>
<dbReference type="InterPro" id="IPR016208">
    <property type="entry name" value="Ald_Oxase/xanthine_DH-like"/>
</dbReference>
<accession>A0ABV6M204</accession>
<dbReference type="InterPro" id="IPR008274">
    <property type="entry name" value="AldOxase/xan_DH_MoCoBD1"/>
</dbReference>
<dbReference type="EMBL" id="JBHLUH010000020">
    <property type="protein sequence ID" value="MFC0528730.1"/>
    <property type="molecule type" value="Genomic_DNA"/>
</dbReference>
<dbReference type="Pfam" id="PF01315">
    <property type="entry name" value="Ald_Xan_dh_C"/>
    <property type="match status" value="1"/>
</dbReference>
<proteinExistence type="predicted"/>
<feature type="domain" description="Aldehyde oxidase/xanthine dehydrogenase a/b hammerhead" evidence="1">
    <location>
        <begin position="28"/>
        <end position="135"/>
    </location>
</feature>
<organism evidence="2 3">
    <name type="scientific">Phytohabitans kaempferiae</name>
    <dbReference type="NCBI Taxonomy" id="1620943"/>
    <lineage>
        <taxon>Bacteria</taxon>
        <taxon>Bacillati</taxon>
        <taxon>Actinomycetota</taxon>
        <taxon>Actinomycetes</taxon>
        <taxon>Micromonosporales</taxon>
        <taxon>Micromonosporaceae</taxon>
    </lineage>
</organism>
<keyword evidence="3" id="KW-1185">Reference proteome</keyword>
<reference evidence="2 3" key="1">
    <citation type="submission" date="2024-09" db="EMBL/GenBank/DDBJ databases">
        <authorList>
            <person name="Sun Q."/>
            <person name="Mori K."/>
        </authorList>
    </citation>
    <scope>NUCLEOTIDE SEQUENCE [LARGE SCALE GENOMIC DNA]</scope>
    <source>
        <strain evidence="2 3">TBRC 3947</strain>
    </source>
</reference>
<gene>
    <name evidence="2" type="ORF">ACFFIA_13770</name>
</gene>
<dbReference type="Pfam" id="PF20256">
    <property type="entry name" value="MoCoBD_2"/>
    <property type="match status" value="1"/>
</dbReference>
<dbReference type="InterPro" id="IPR046867">
    <property type="entry name" value="AldOxase/xan_DH_MoCoBD2"/>
</dbReference>
<dbReference type="PANTHER" id="PTHR11908">
    <property type="entry name" value="XANTHINE DEHYDROGENASE"/>
    <property type="match status" value="1"/>
</dbReference>
<sequence>MTGRSATRPDLAVVGQAAVRPDLAAKLTGAAEYGADLHVPGALRVALVRSPVAHARIIAIDTSEARVVPGVVAVVTSADLDDYDATWGHYVRDRPILARDVVRFAGEIVVAVAAETEAAAAAGARAVRVGYEPLPAVLDVREAVAPGAVRVHDGPARPGFGCPPRAAFDDGNAFFHHRIDIERAAGEDPPDAIVIEREYAFPAVYQYAMEPHAVVATAGADSIDVWSSCQHPFLVRQELAEVFGLPEERVRIRVPYVGGGFGSKSYAKMEPVAVAVARVAGRPVRLVNRVEDAMLTTRRHGMRCRMRTVVGRDGRLLSRHAEIWMDTGAYADNGPTVTMVAGMAAVGPYRWDRVHVDAACVYTHLPPAGSYRGFGAAHLQWVGESQVDEAAAALGIDRLELRRRNLLSRGEIVIPGCKPLDADLAGDLDAVAARLGWGADLPAWHGHGLAVGVSPAGVSARSHARVELRPGGRIAVLVGSQEIGQGARTVHAQVAAEVLGVPLDRIDVPATDTTTTPYDRSTGASRSTTVAGLAVQRASERLRDAIAVASGGRGVDLAELAPLAGEGSAEELGGGSGPALFWEVCVAGAEVAVDPETGRIDVREAVTVADVGRAINPTLVERQDEGCTLQVVGNALFEEMRFGPDGVLRNGSLLDYRIPTVSDMPGEMTCVIVENGDGPGPFGAKGCGEGVFGGLTAALVTAVTHAGVRVPELPMSPDRVWRWIHAS</sequence>
<comment type="caution">
    <text evidence="2">The sequence shown here is derived from an EMBL/GenBank/DDBJ whole genome shotgun (WGS) entry which is preliminary data.</text>
</comment>
<dbReference type="PANTHER" id="PTHR11908:SF157">
    <property type="entry name" value="XANTHINE DEHYDROGENASE SUBUNIT D-RELATED"/>
    <property type="match status" value="1"/>
</dbReference>
<protein>
    <submittedName>
        <fullName evidence="2">Xanthine dehydrogenase family protein molybdopterin-binding subunit</fullName>
    </submittedName>
</protein>
<name>A0ABV6M204_9ACTN</name>
<dbReference type="SMART" id="SM01008">
    <property type="entry name" value="Ald_Xan_dh_C"/>
    <property type="match status" value="1"/>
</dbReference>